<evidence type="ECO:0000313" key="1">
    <source>
        <dbReference type="EMBL" id="MDQ0343948.1"/>
    </source>
</evidence>
<organism evidence="1 2">
    <name type="scientific">Lederbergia wuyishanensis</name>
    <dbReference type="NCBI Taxonomy" id="1347903"/>
    <lineage>
        <taxon>Bacteria</taxon>
        <taxon>Bacillati</taxon>
        <taxon>Bacillota</taxon>
        <taxon>Bacilli</taxon>
        <taxon>Bacillales</taxon>
        <taxon>Bacillaceae</taxon>
        <taxon>Lederbergia</taxon>
    </lineage>
</organism>
<evidence type="ECO:0000313" key="2">
    <source>
        <dbReference type="Proteomes" id="UP001232343"/>
    </source>
</evidence>
<dbReference type="EMBL" id="JAUSUO010000007">
    <property type="protein sequence ID" value="MDQ0343948.1"/>
    <property type="molecule type" value="Genomic_DNA"/>
</dbReference>
<sequence length="53" mass="6298">MGRYVTRSVLIKRLINSYCSYIFAMIQGVEQELMIFLYGNVKQSEFDVHYTEI</sequence>
<evidence type="ECO:0008006" key="3">
    <source>
        <dbReference type="Google" id="ProtNLM"/>
    </source>
</evidence>
<keyword evidence="2" id="KW-1185">Reference proteome</keyword>
<name>A0ABU0D6F5_9BACI</name>
<dbReference type="RefSeq" id="WP_244682231.1">
    <property type="nucleotide sequence ID" value="NZ_JALIRM010000010.1"/>
</dbReference>
<protein>
    <recommendedName>
        <fullName evidence="3">Maturase K</fullName>
    </recommendedName>
</protein>
<dbReference type="Proteomes" id="UP001232343">
    <property type="component" value="Unassembled WGS sequence"/>
</dbReference>
<reference evidence="1 2" key="1">
    <citation type="submission" date="2023-07" db="EMBL/GenBank/DDBJ databases">
        <title>Genomic Encyclopedia of Type Strains, Phase IV (KMG-IV): sequencing the most valuable type-strain genomes for metagenomic binning, comparative biology and taxonomic classification.</title>
        <authorList>
            <person name="Goeker M."/>
        </authorList>
    </citation>
    <scope>NUCLEOTIDE SEQUENCE [LARGE SCALE GENOMIC DNA]</scope>
    <source>
        <strain evidence="1 2">DSM 27848</strain>
    </source>
</reference>
<comment type="caution">
    <text evidence="1">The sequence shown here is derived from an EMBL/GenBank/DDBJ whole genome shotgun (WGS) entry which is preliminary data.</text>
</comment>
<proteinExistence type="predicted"/>
<gene>
    <name evidence="1" type="ORF">J2S14_002783</name>
</gene>
<accession>A0ABU0D6F5</accession>